<proteinExistence type="predicted"/>
<keyword evidence="2" id="KW-1185">Reference proteome</keyword>
<dbReference type="EMBL" id="JARVKF010000246">
    <property type="protein sequence ID" value="KAK9420237.1"/>
    <property type="molecule type" value="Genomic_DNA"/>
</dbReference>
<gene>
    <name evidence="1" type="ORF">SUNI508_06506</name>
</gene>
<reference evidence="1 2" key="1">
    <citation type="journal article" date="2024" name="J. Plant Pathol.">
        <title>Sequence and assembly of the genome of Seiridium unicorne, isolate CBS 538.82, causal agent of cypress canker disease.</title>
        <authorList>
            <person name="Scali E."/>
            <person name="Rocca G.D."/>
            <person name="Danti R."/>
            <person name="Garbelotto M."/>
            <person name="Barberini S."/>
            <person name="Baroncelli R."/>
            <person name="Emiliani G."/>
        </authorList>
    </citation>
    <scope>NUCLEOTIDE SEQUENCE [LARGE SCALE GENOMIC DNA]</scope>
    <source>
        <strain evidence="1 2">BM-138-508</strain>
    </source>
</reference>
<name>A0ABR2V088_9PEZI</name>
<dbReference type="Proteomes" id="UP001408356">
    <property type="component" value="Unassembled WGS sequence"/>
</dbReference>
<organism evidence="1 2">
    <name type="scientific">Seiridium unicorne</name>
    <dbReference type="NCBI Taxonomy" id="138068"/>
    <lineage>
        <taxon>Eukaryota</taxon>
        <taxon>Fungi</taxon>
        <taxon>Dikarya</taxon>
        <taxon>Ascomycota</taxon>
        <taxon>Pezizomycotina</taxon>
        <taxon>Sordariomycetes</taxon>
        <taxon>Xylariomycetidae</taxon>
        <taxon>Amphisphaeriales</taxon>
        <taxon>Sporocadaceae</taxon>
        <taxon>Seiridium</taxon>
    </lineage>
</organism>
<sequence>MGSFKEVPLLPHGDRYRRSWVENRIFELYGISTHGHPRDARAEIKYLLRRAGFTCAKFHLPRSTEWCHLELPHQDRMMQARQLLDGARVFGRTLRARDASSPFGTSGPSTPLGPGGWPLQLALPQPVVPEQTSLPSSSITNTTAPAGDSVIIKKEEEAVVIKKKEDKDKDNMDF</sequence>
<evidence type="ECO:0000313" key="1">
    <source>
        <dbReference type="EMBL" id="KAK9420237.1"/>
    </source>
</evidence>
<accession>A0ABR2V088</accession>
<evidence type="ECO:0000313" key="2">
    <source>
        <dbReference type="Proteomes" id="UP001408356"/>
    </source>
</evidence>
<comment type="caution">
    <text evidence="1">The sequence shown here is derived from an EMBL/GenBank/DDBJ whole genome shotgun (WGS) entry which is preliminary data.</text>
</comment>
<protein>
    <submittedName>
        <fullName evidence="1">Uncharacterized protein</fullName>
    </submittedName>
</protein>